<dbReference type="EMBL" id="FOYZ01000001">
    <property type="protein sequence ID" value="SFR58747.1"/>
    <property type="molecule type" value="Genomic_DNA"/>
</dbReference>
<evidence type="ECO:0000256" key="4">
    <source>
        <dbReference type="ARBA" id="ARBA00022833"/>
    </source>
</evidence>
<sequence>MINAVYRLVAPRRIEIAFEDIDLTKPEVLVRPTKLSICNADQRYYQGSREPKILEQKLPMALIHEAMGEVIYDPTKTFSIGERVVLIPNIPGRQDDVIKENYRRDSGFCSSGIDGFLQEYVQIPVARLVRLPEKIPNTVGAFVELLSVSFHAIQRFMCFSHSRKERIGVWGDGNLGYITALLLKKTFPQSIITVIGVHDYKLSDFTFVDETYLITELPMDMELDHVFECVGNIGSQKALEQIVDLIKPEGTISLMGVSEFPIQINTRMVLEKGLRIYGSSRSGREDFEGLIEFITEHNDVIEHLEKIVAAVIPIHSIADIQSAFESDIAKSLGKTVMDWKE</sequence>
<dbReference type="GO" id="GO:0050256">
    <property type="term" value="F:ribitol-5-phosphate 2-dehydrogenase [NAD(P)+] activity"/>
    <property type="evidence" value="ECO:0007669"/>
    <property type="project" value="UniProtKB-UniRule"/>
</dbReference>
<dbReference type="AlphaFoldDB" id="A0A1I6HWE5"/>
<proteinExistence type="inferred from homology"/>
<dbReference type="SUPFAM" id="SSF51735">
    <property type="entry name" value="NAD(P)-binding Rossmann-fold domains"/>
    <property type="match status" value="1"/>
</dbReference>
<protein>
    <recommendedName>
        <fullName evidence="6">Ribulose-5-phosphate reductase</fullName>
        <shortName evidence="6">Ribulose-5-P reductase</shortName>
        <ecNumber evidence="6">1.1.1.405</ecNumber>
    </recommendedName>
    <alternativeName>
        <fullName evidence="6">Ribitol-5-phosphate dehydrogenase</fullName>
    </alternativeName>
</protein>
<dbReference type="GO" id="GO:0008270">
    <property type="term" value="F:zinc ion binding"/>
    <property type="evidence" value="ECO:0007669"/>
    <property type="project" value="UniProtKB-UniRule"/>
</dbReference>
<feature type="binding site" evidence="6">
    <location>
        <position position="38"/>
    </location>
    <ligand>
        <name>Zn(2+)</name>
        <dbReference type="ChEBI" id="CHEBI:29105"/>
        <note>catalytic</note>
    </ligand>
</feature>
<accession>A0A1I6HWE5</accession>
<keyword evidence="3 6" id="KW-0479">Metal-binding</keyword>
<dbReference type="EC" id="1.1.1.405" evidence="6"/>
<comment type="catalytic activity">
    <reaction evidence="6">
        <text>D-ribitol 5-phosphate + NADP(+) = D-ribulose 5-phosphate + NADPH + H(+)</text>
        <dbReference type="Rhea" id="RHEA:19921"/>
        <dbReference type="ChEBI" id="CHEBI:15378"/>
        <dbReference type="ChEBI" id="CHEBI:57695"/>
        <dbReference type="ChEBI" id="CHEBI:57783"/>
        <dbReference type="ChEBI" id="CHEBI:58121"/>
        <dbReference type="ChEBI" id="CHEBI:58349"/>
        <dbReference type="EC" id="1.1.1.405"/>
    </reaction>
</comment>
<gene>
    <name evidence="9" type="ORF">SAMN05661086_00352</name>
</gene>
<evidence type="ECO:0000259" key="7">
    <source>
        <dbReference type="Pfam" id="PF00107"/>
    </source>
</evidence>
<keyword evidence="6" id="KW-0521">NADP</keyword>
<dbReference type="PANTHER" id="PTHR43350:SF19">
    <property type="entry name" value="D-GULOSIDE 3-DEHYDROGENASE"/>
    <property type="match status" value="1"/>
</dbReference>
<feature type="domain" description="Alcohol dehydrogenase-like C-terminal" evidence="7">
    <location>
        <begin position="219"/>
        <end position="295"/>
    </location>
</feature>
<dbReference type="Gene3D" id="3.40.50.720">
    <property type="entry name" value="NAD(P)-binding Rossmann-like Domain"/>
    <property type="match status" value="1"/>
</dbReference>
<evidence type="ECO:0000259" key="8">
    <source>
        <dbReference type="Pfam" id="PF08240"/>
    </source>
</evidence>
<evidence type="ECO:0000256" key="5">
    <source>
        <dbReference type="ARBA" id="ARBA00023002"/>
    </source>
</evidence>
<dbReference type="Pfam" id="PF08240">
    <property type="entry name" value="ADH_N"/>
    <property type="match status" value="1"/>
</dbReference>
<organism evidence="9 10">
    <name type="scientific">Anaeromicropila populeti</name>
    <dbReference type="NCBI Taxonomy" id="37658"/>
    <lineage>
        <taxon>Bacteria</taxon>
        <taxon>Bacillati</taxon>
        <taxon>Bacillota</taxon>
        <taxon>Clostridia</taxon>
        <taxon>Lachnospirales</taxon>
        <taxon>Lachnospiraceae</taxon>
        <taxon>Anaeromicropila</taxon>
    </lineage>
</organism>
<evidence type="ECO:0000313" key="10">
    <source>
        <dbReference type="Proteomes" id="UP000199659"/>
    </source>
</evidence>
<dbReference type="InterPro" id="IPR013154">
    <property type="entry name" value="ADH-like_N"/>
</dbReference>
<evidence type="ECO:0000256" key="1">
    <source>
        <dbReference type="ARBA" id="ARBA00001947"/>
    </source>
</evidence>
<feature type="domain" description="Alcohol dehydrogenase-like N-terminal" evidence="8">
    <location>
        <begin position="27"/>
        <end position="133"/>
    </location>
</feature>
<dbReference type="InterPro" id="IPR034710">
    <property type="entry name" value="TarJ"/>
</dbReference>
<feature type="binding site" evidence="6">
    <location>
        <position position="65"/>
    </location>
    <ligand>
        <name>Zn(2+)</name>
        <dbReference type="ChEBI" id="CHEBI:29105"/>
        <note>catalytic</note>
    </ligand>
</feature>
<dbReference type="SUPFAM" id="SSF50129">
    <property type="entry name" value="GroES-like"/>
    <property type="match status" value="1"/>
</dbReference>
<feature type="binding site" evidence="6">
    <location>
        <position position="64"/>
    </location>
    <ligand>
        <name>Zn(2+)</name>
        <dbReference type="ChEBI" id="CHEBI:29105"/>
        <note>catalytic</note>
    </ligand>
</feature>
<dbReference type="OrthoDB" id="1700359at2"/>
<name>A0A1I6HWE5_9FIRM</name>
<keyword evidence="5 6" id="KW-0560">Oxidoreductase</keyword>
<keyword evidence="10" id="KW-1185">Reference proteome</keyword>
<feature type="binding site" evidence="6">
    <location>
        <position position="144"/>
    </location>
    <ligand>
        <name>Zn(2+)</name>
        <dbReference type="ChEBI" id="CHEBI:29105"/>
        <note>catalytic</note>
    </ligand>
</feature>
<dbReference type="InterPro" id="IPR013149">
    <property type="entry name" value="ADH-like_C"/>
</dbReference>
<comment type="similarity">
    <text evidence="2 6">Belongs to the zinc-containing alcohol dehydrogenase family.</text>
</comment>
<keyword evidence="4 6" id="KW-0862">Zinc</keyword>
<dbReference type="InterPro" id="IPR011032">
    <property type="entry name" value="GroES-like_sf"/>
</dbReference>
<evidence type="ECO:0000256" key="6">
    <source>
        <dbReference type="HAMAP-Rule" id="MF_02069"/>
    </source>
</evidence>
<dbReference type="Pfam" id="PF00107">
    <property type="entry name" value="ADH_zinc_N"/>
    <property type="match status" value="1"/>
</dbReference>
<dbReference type="InterPro" id="IPR036291">
    <property type="entry name" value="NAD(P)-bd_dom_sf"/>
</dbReference>
<dbReference type="Proteomes" id="UP000199659">
    <property type="component" value="Unassembled WGS sequence"/>
</dbReference>
<evidence type="ECO:0000256" key="3">
    <source>
        <dbReference type="ARBA" id="ARBA00022723"/>
    </source>
</evidence>
<dbReference type="HAMAP" id="MF_02069">
    <property type="entry name" value="TarJ"/>
    <property type="match status" value="1"/>
</dbReference>
<dbReference type="STRING" id="37658.SAMN05661086_00352"/>
<dbReference type="Gene3D" id="3.90.180.10">
    <property type="entry name" value="Medium-chain alcohol dehydrogenases, catalytic domain"/>
    <property type="match status" value="1"/>
</dbReference>
<evidence type="ECO:0000256" key="2">
    <source>
        <dbReference type="ARBA" id="ARBA00008072"/>
    </source>
</evidence>
<evidence type="ECO:0000313" key="9">
    <source>
        <dbReference type="EMBL" id="SFR58747.1"/>
    </source>
</evidence>
<dbReference type="RefSeq" id="WP_092558971.1">
    <property type="nucleotide sequence ID" value="NZ_FOYZ01000001.1"/>
</dbReference>
<comment type="function">
    <text evidence="6">Catalyzes the NADPH dependent reduction of D-ribulose 5-phosphate to D-ribitol 5-phosphate.</text>
</comment>
<reference evidence="9 10" key="1">
    <citation type="submission" date="2016-10" db="EMBL/GenBank/DDBJ databases">
        <authorList>
            <person name="de Groot N.N."/>
        </authorList>
    </citation>
    <scope>NUCLEOTIDE SEQUENCE [LARGE SCALE GENOMIC DNA]</scope>
    <source>
        <strain evidence="9 10">743A</strain>
    </source>
</reference>
<comment type="cofactor">
    <cofactor evidence="1 6">
        <name>Zn(2+)</name>
        <dbReference type="ChEBI" id="CHEBI:29105"/>
    </cofactor>
</comment>
<dbReference type="PANTHER" id="PTHR43350">
    <property type="entry name" value="NAD-DEPENDENT ALCOHOL DEHYDROGENASE"/>
    <property type="match status" value="1"/>
</dbReference>